<dbReference type="RefSeq" id="WP_010619117.1">
    <property type="nucleotide sequence ID" value="NZ_PUFO01000080.1"/>
</dbReference>
<keyword evidence="2" id="KW-1003">Cell membrane</keyword>
<name>A0A4R5NHD1_9LACO</name>
<evidence type="ECO:0000256" key="5">
    <source>
        <dbReference type="ARBA" id="ARBA00023136"/>
    </source>
</evidence>
<protein>
    <recommendedName>
        <fullName evidence="8">ABC3 transporter permease C-terminal domain-containing protein</fullName>
    </recommendedName>
</protein>
<evidence type="ECO:0000256" key="4">
    <source>
        <dbReference type="ARBA" id="ARBA00022989"/>
    </source>
</evidence>
<dbReference type="STRING" id="1122149.FD44_GL000140"/>
<dbReference type="InterPro" id="IPR003838">
    <property type="entry name" value="ABC3_permease_C"/>
</dbReference>
<evidence type="ECO:0000256" key="6">
    <source>
        <dbReference type="SAM" id="MobiDB-lite"/>
    </source>
</evidence>
<dbReference type="Pfam" id="PF02687">
    <property type="entry name" value="FtsX"/>
    <property type="match status" value="1"/>
</dbReference>
<feature type="transmembrane region" description="Helical" evidence="7">
    <location>
        <begin position="448"/>
        <end position="471"/>
    </location>
</feature>
<feature type="transmembrane region" description="Helical" evidence="7">
    <location>
        <begin position="305"/>
        <end position="325"/>
    </location>
</feature>
<evidence type="ECO:0000313" key="10">
    <source>
        <dbReference type="Proteomes" id="UP000294854"/>
    </source>
</evidence>
<feature type="compositionally biased region" description="Low complexity" evidence="6">
    <location>
        <begin position="386"/>
        <end position="395"/>
    </location>
</feature>
<evidence type="ECO:0000256" key="3">
    <source>
        <dbReference type="ARBA" id="ARBA00022692"/>
    </source>
</evidence>
<organism evidence="9 10">
    <name type="scientific">Secundilactobacillus malefermentans</name>
    <dbReference type="NCBI Taxonomy" id="176292"/>
    <lineage>
        <taxon>Bacteria</taxon>
        <taxon>Bacillati</taxon>
        <taxon>Bacillota</taxon>
        <taxon>Bacilli</taxon>
        <taxon>Lactobacillales</taxon>
        <taxon>Lactobacillaceae</taxon>
        <taxon>Secundilactobacillus</taxon>
    </lineage>
</organism>
<dbReference type="GO" id="GO:0022857">
    <property type="term" value="F:transmembrane transporter activity"/>
    <property type="evidence" value="ECO:0007669"/>
    <property type="project" value="TreeGrafter"/>
</dbReference>
<feature type="region of interest" description="Disordered" evidence="6">
    <location>
        <begin position="121"/>
        <end position="147"/>
    </location>
</feature>
<dbReference type="Proteomes" id="UP000294854">
    <property type="component" value="Unassembled WGS sequence"/>
</dbReference>
<evidence type="ECO:0000256" key="1">
    <source>
        <dbReference type="ARBA" id="ARBA00004651"/>
    </source>
</evidence>
<comment type="subcellular location">
    <subcellularLocation>
        <location evidence="1">Cell membrane</location>
        <topology evidence="1">Multi-pass membrane protein</topology>
    </subcellularLocation>
</comment>
<evidence type="ECO:0000313" key="9">
    <source>
        <dbReference type="EMBL" id="TDG73942.1"/>
    </source>
</evidence>
<keyword evidence="5 7" id="KW-0472">Membrane</keyword>
<feature type="compositionally biased region" description="Low complexity" evidence="6">
    <location>
        <begin position="135"/>
        <end position="147"/>
    </location>
</feature>
<dbReference type="OrthoDB" id="9812886at2"/>
<dbReference type="PANTHER" id="PTHR30572">
    <property type="entry name" value="MEMBRANE COMPONENT OF TRANSPORTER-RELATED"/>
    <property type="match status" value="1"/>
</dbReference>
<dbReference type="AlphaFoldDB" id="A0A4R5NHD1"/>
<feature type="compositionally biased region" description="Polar residues" evidence="6">
    <location>
        <begin position="424"/>
        <end position="436"/>
    </location>
</feature>
<keyword evidence="4 7" id="KW-1133">Transmembrane helix</keyword>
<proteinExistence type="predicted"/>
<comment type="caution">
    <text evidence="9">The sequence shown here is derived from an EMBL/GenBank/DDBJ whole genome shotgun (WGS) entry which is preliminary data.</text>
</comment>
<gene>
    <name evidence="9" type="ORF">C5L31_002093</name>
</gene>
<keyword evidence="10" id="KW-1185">Reference proteome</keyword>
<feature type="transmembrane region" description="Helical" evidence="7">
    <location>
        <begin position="20"/>
        <end position="42"/>
    </location>
</feature>
<evidence type="ECO:0000259" key="8">
    <source>
        <dbReference type="Pfam" id="PF02687"/>
    </source>
</evidence>
<accession>A0A4R5NHD1</accession>
<dbReference type="PANTHER" id="PTHR30572:SF9">
    <property type="entry name" value="ABC TRANSPORTER PERMEASE PROTEIN"/>
    <property type="match status" value="1"/>
</dbReference>
<dbReference type="EMBL" id="PUFO01000080">
    <property type="protein sequence ID" value="TDG73942.1"/>
    <property type="molecule type" value="Genomic_DNA"/>
</dbReference>
<evidence type="ECO:0000256" key="7">
    <source>
        <dbReference type="SAM" id="Phobius"/>
    </source>
</evidence>
<sequence length="482" mass="49971">MNFLKRAQQYLIHKKGQSFLLFLIMTAILIFILLGIIIQSAAVSATESATKSAGTTITVSANRNKMFKNMKPGSSSSTKITTPTVSNAKAKKAGQLSTVASYNIQTTALVTANSFDPIETTTGSSGAMKGGPGGTSSTSSDDTTLSGVTSTKLASDFTSKTSKLVSGRNITASDAGTKNVVIEKQLAKQDALKVGSTIKIKTTSKKYVTMKVVGIYKTSSSSSMPGSDPSNTIYTSYTLPASINGKENKASTVTYTLSNSKKSKATIKQIKSIISDSDFSVTSDDSTYQSLLQPMKNVKAFASKIVWLVAAAGTIILALIIILSVRSRRREIGILVSLGESKSKIVAQLFSELFIIMIASLVVASLFGNIVGNKVGNQLLAQQNSSLTTSTSTGTSTGGPGGGGQGQAPGGTGGGAKMGRPGMSQGTTSTSKASQLKSLKTTITPSSIMKLGGLGFVIIALAVCVASIGILRLKPKKILTSE</sequence>
<dbReference type="GO" id="GO:0005886">
    <property type="term" value="C:plasma membrane"/>
    <property type="evidence" value="ECO:0007669"/>
    <property type="project" value="UniProtKB-SubCell"/>
</dbReference>
<feature type="transmembrane region" description="Helical" evidence="7">
    <location>
        <begin position="345"/>
        <end position="367"/>
    </location>
</feature>
<feature type="region of interest" description="Disordered" evidence="6">
    <location>
        <begin position="386"/>
        <end position="436"/>
    </location>
</feature>
<reference evidence="9 10" key="1">
    <citation type="journal article" date="2019" name="Appl. Microbiol. Biotechnol.">
        <title>Uncovering carbohydrate metabolism through a genotype-phenotype association study of 56 lactic acid bacteria genomes.</title>
        <authorList>
            <person name="Buron-Moles G."/>
            <person name="Chailyan A."/>
            <person name="Dolejs I."/>
            <person name="Forster J."/>
            <person name="Miks M.H."/>
        </authorList>
    </citation>
    <scope>NUCLEOTIDE SEQUENCE [LARGE SCALE GENOMIC DNA]</scope>
    <source>
        <strain evidence="9 10">ATCC 49373</strain>
    </source>
</reference>
<keyword evidence="3 7" id="KW-0812">Transmembrane</keyword>
<feature type="domain" description="ABC3 transporter permease C-terminal" evidence="8">
    <location>
        <begin position="305"/>
        <end position="389"/>
    </location>
</feature>
<dbReference type="InterPro" id="IPR050250">
    <property type="entry name" value="Macrolide_Exporter_MacB"/>
</dbReference>
<evidence type="ECO:0000256" key="2">
    <source>
        <dbReference type="ARBA" id="ARBA00022475"/>
    </source>
</evidence>
<feature type="compositionally biased region" description="Gly residues" evidence="6">
    <location>
        <begin position="396"/>
        <end position="417"/>
    </location>
</feature>